<keyword evidence="1" id="KW-0106">Calcium</keyword>
<gene>
    <name evidence="4" type="ORF">DSTB1V02_LOCUS9099</name>
</gene>
<evidence type="ECO:0000259" key="3">
    <source>
        <dbReference type="PROSITE" id="PS50222"/>
    </source>
</evidence>
<organism evidence="4">
    <name type="scientific">Darwinula stevensoni</name>
    <dbReference type="NCBI Taxonomy" id="69355"/>
    <lineage>
        <taxon>Eukaryota</taxon>
        <taxon>Metazoa</taxon>
        <taxon>Ecdysozoa</taxon>
        <taxon>Arthropoda</taxon>
        <taxon>Crustacea</taxon>
        <taxon>Oligostraca</taxon>
        <taxon>Ostracoda</taxon>
        <taxon>Podocopa</taxon>
        <taxon>Podocopida</taxon>
        <taxon>Darwinulocopina</taxon>
        <taxon>Darwinuloidea</taxon>
        <taxon>Darwinulidae</taxon>
        <taxon>Darwinula</taxon>
    </lineage>
</organism>
<protein>
    <recommendedName>
        <fullName evidence="3">EF-hand domain-containing protein</fullName>
    </recommendedName>
</protein>
<dbReference type="EMBL" id="CAJPEV010002225">
    <property type="protein sequence ID" value="CAG0896171.1"/>
    <property type="molecule type" value="Genomic_DNA"/>
</dbReference>
<feature type="domain" description="EF-hand" evidence="3">
    <location>
        <begin position="135"/>
        <end position="165"/>
    </location>
</feature>
<feature type="domain" description="EF-hand" evidence="3">
    <location>
        <begin position="96"/>
        <end position="131"/>
    </location>
</feature>
<dbReference type="InterPro" id="IPR002048">
    <property type="entry name" value="EF_hand_dom"/>
</dbReference>
<dbReference type="GO" id="GO:0005509">
    <property type="term" value="F:calcium ion binding"/>
    <property type="evidence" value="ECO:0007669"/>
    <property type="project" value="InterPro"/>
</dbReference>
<name>A0A7R9FN19_9CRUS</name>
<evidence type="ECO:0000313" key="4">
    <source>
        <dbReference type="EMBL" id="CAD7249301.1"/>
    </source>
</evidence>
<dbReference type="EMBL" id="LR901742">
    <property type="protein sequence ID" value="CAD7249301.1"/>
    <property type="molecule type" value="Genomic_DNA"/>
</dbReference>
<evidence type="ECO:0000256" key="2">
    <source>
        <dbReference type="SAM" id="MobiDB-lite"/>
    </source>
</evidence>
<evidence type="ECO:0000313" key="5">
    <source>
        <dbReference type="Proteomes" id="UP000677054"/>
    </source>
</evidence>
<dbReference type="SMART" id="SM00054">
    <property type="entry name" value="EFh"/>
    <property type="match status" value="2"/>
</dbReference>
<dbReference type="InterPro" id="IPR018247">
    <property type="entry name" value="EF_Hand_1_Ca_BS"/>
</dbReference>
<dbReference type="PROSITE" id="PS50222">
    <property type="entry name" value="EF_HAND_2"/>
    <property type="match status" value="2"/>
</dbReference>
<dbReference type="PROSITE" id="PS00018">
    <property type="entry name" value="EF_HAND_1"/>
    <property type="match status" value="1"/>
</dbReference>
<sequence length="166" mass="18594">MAALPETSGPQIDTRLDPCRHTPATDSRVHTEATCLHPEGSGFAFSHTSGRKSAPSSPFAVHPRLPPPSFSPILPHPPSLLGLHPSSRDIPVAMDENERRVREMFDSCDRERKGFITRMDFQKLRQDMDLEPGAWEDVFTSLDADEDGCLTYAEFRRGFRAFLSIN</sequence>
<feature type="region of interest" description="Disordered" evidence="2">
    <location>
        <begin position="45"/>
        <end position="88"/>
    </location>
</feature>
<dbReference type="SUPFAM" id="SSF47473">
    <property type="entry name" value="EF-hand"/>
    <property type="match status" value="1"/>
</dbReference>
<evidence type="ECO:0000256" key="1">
    <source>
        <dbReference type="ARBA" id="ARBA00022837"/>
    </source>
</evidence>
<dbReference type="CDD" id="cd00051">
    <property type="entry name" value="EFh"/>
    <property type="match status" value="1"/>
</dbReference>
<feature type="region of interest" description="Disordered" evidence="2">
    <location>
        <begin position="1"/>
        <end position="25"/>
    </location>
</feature>
<proteinExistence type="predicted"/>
<dbReference type="OrthoDB" id="6432399at2759"/>
<dbReference type="Pfam" id="PF13499">
    <property type="entry name" value="EF-hand_7"/>
    <property type="match status" value="1"/>
</dbReference>
<dbReference type="AlphaFoldDB" id="A0A7R9FN19"/>
<feature type="compositionally biased region" description="Pro residues" evidence="2">
    <location>
        <begin position="64"/>
        <end position="78"/>
    </location>
</feature>
<keyword evidence="5" id="KW-1185">Reference proteome</keyword>
<dbReference type="InterPro" id="IPR011992">
    <property type="entry name" value="EF-hand-dom_pair"/>
</dbReference>
<dbReference type="Gene3D" id="1.10.238.10">
    <property type="entry name" value="EF-hand"/>
    <property type="match status" value="1"/>
</dbReference>
<reference evidence="4" key="1">
    <citation type="submission" date="2020-11" db="EMBL/GenBank/DDBJ databases">
        <authorList>
            <person name="Tran Van P."/>
        </authorList>
    </citation>
    <scope>NUCLEOTIDE SEQUENCE</scope>
</reference>
<accession>A0A7R9FN19</accession>
<dbReference type="Proteomes" id="UP000677054">
    <property type="component" value="Unassembled WGS sequence"/>
</dbReference>